<dbReference type="Proteomes" id="UP001163798">
    <property type="component" value="Unassembled WGS sequence"/>
</dbReference>
<evidence type="ECO:0000313" key="3">
    <source>
        <dbReference type="Proteomes" id="UP001163798"/>
    </source>
</evidence>
<organism evidence="2 3">
    <name type="scientific">Lentinula aff. detonsa</name>
    <dbReference type="NCBI Taxonomy" id="2804958"/>
    <lineage>
        <taxon>Eukaryota</taxon>
        <taxon>Fungi</taxon>
        <taxon>Dikarya</taxon>
        <taxon>Basidiomycota</taxon>
        <taxon>Agaricomycotina</taxon>
        <taxon>Agaricomycetes</taxon>
        <taxon>Agaricomycetidae</taxon>
        <taxon>Agaricales</taxon>
        <taxon>Marasmiineae</taxon>
        <taxon>Omphalotaceae</taxon>
        <taxon>Lentinula</taxon>
    </lineage>
</organism>
<accession>A0AA38KW84</accession>
<reference evidence="2" key="1">
    <citation type="submission" date="2022-08" db="EMBL/GenBank/DDBJ databases">
        <authorList>
            <consortium name="DOE Joint Genome Institute"/>
            <person name="Min B."/>
            <person name="Riley R."/>
            <person name="Sierra-Patev S."/>
            <person name="Naranjo-Ortiz M."/>
            <person name="Looney B."/>
            <person name="Konkel Z."/>
            <person name="Slot J.C."/>
            <person name="Sakamoto Y."/>
            <person name="Steenwyk J.L."/>
            <person name="Rokas A."/>
            <person name="Carro J."/>
            <person name="Camarero S."/>
            <person name="Ferreira P."/>
            <person name="Molpeceres G."/>
            <person name="Ruiz-Duenas F.J."/>
            <person name="Serrano A."/>
            <person name="Henrissat B."/>
            <person name="Drula E."/>
            <person name="Hughes K.W."/>
            <person name="Mata J.L."/>
            <person name="Ishikawa N.K."/>
            <person name="Vargas-Isla R."/>
            <person name="Ushijima S."/>
            <person name="Smith C.A."/>
            <person name="Ahrendt S."/>
            <person name="Andreopoulos W."/>
            <person name="He G."/>
            <person name="Labutti K."/>
            <person name="Lipzen A."/>
            <person name="Ng V."/>
            <person name="Sandor L."/>
            <person name="Barry K."/>
            <person name="Martinez A.T."/>
            <person name="Xiao Y."/>
            <person name="Gibbons J.G."/>
            <person name="Terashima K."/>
            <person name="Hibbett D.S."/>
            <person name="Grigoriev I.V."/>
        </authorList>
    </citation>
    <scope>NUCLEOTIDE SEQUENCE</scope>
    <source>
        <strain evidence="2">TFB10291</strain>
    </source>
</reference>
<keyword evidence="3" id="KW-1185">Reference proteome</keyword>
<dbReference type="EMBL" id="MU793989">
    <property type="protein sequence ID" value="KAJ3780008.1"/>
    <property type="molecule type" value="Genomic_DNA"/>
</dbReference>
<evidence type="ECO:0000313" key="2">
    <source>
        <dbReference type="EMBL" id="KAJ3780008.1"/>
    </source>
</evidence>
<comment type="caution">
    <text evidence="2">The sequence shown here is derived from an EMBL/GenBank/DDBJ whole genome shotgun (WGS) entry which is preliminary data.</text>
</comment>
<sequence length="1194" mass="135928">MLHREALNALQSSNASHSTAASVPSSYAQLPSLSSITRFLHASSTQSLPHSRPEYEMVNDPFDDALMDADYEVLTDRSGNIIPFSVGQQEILRERQAEEAIQEKLDNLVYLGPHTLFSNFDDTDMESDDSVQNVQTNTVTEQIAAALDELHVDGDGDEDEALDEEGDSHVNDLPDASSQWFPHRSKTVLMFMLDLLDNIPRLRLSDDHMKAIIWIMRECGTPNVPAFSALRKTQDQLLQKFNLTSEHHISPLGNHFFMNHPSVSLAMDWSNPLVRKHMRLYPDQSEIVSETWQASKWLENTELLTPMWANWNSYQDRHRHFYVQELALTSSNTFVLIMRWLTVNSIMHADIVPLFMVESPTKGCFFSVSSNLRVQIPALALQANILDIQAAFPGGFQFSDDIPDHYRSVNRLREVAQGRPVFRQRVIPWSDDVSGNVSKQYNAHTNIYIANAHLPHRMLSQEYFIRYCSTSQVATSSEQFVALCNDFNDDRWTVTYDCELEEEILFQLVPHFLPADNPQQSEDASHIGVNGNLNCRQDTTGGSEVFKETEAGYEALYHPGIPRTVESTLQCLRYQLWLACQSLGSREAIDETARSAGVKDKITEHWIKKLVGKSAELKKIRMTNPETREPILNGRALVGPARKVVLQNITAEIASELWEWLLTQPEESYAKLALHDSRRKDIRPGDHYNILLATRGIDPHIDTPGELLHTWLLGPDKYVWYSTTKDWKEGSESGFTVWLESLCLDGLSIPPPRASYMMKYKNSLIGKHFKSLQQLAIFGLHNFCPSTLFEVWKATGELGAQLYIPEFRNMNLYLSDLEILIGNFLDAWAEFDPRRIITKAKLHVLVHLPDNIRRFGPAVIFATEVFECYNAIFRMCSILSNHLAPSRDIAFTFGCMERFKHMVSGGFWKDNETNRYIQASPAVCRFFEKNEKVQRYLGWVDDSKIKPGHIRLVAKDKKTRKRPVLHWDDVSRDKTIIVSDELPSLHDGINFNPGLAVVSRSKDICRVGSWVWFKHRMLSGPGRLTQILATENPQANSIMLIEQFNVLAEKNNRLNMPIMTRSDSTVAVMAQDILFDFNAQHDCVFAGCTVGESDNVIVQERIRTSQCKKCIVHAEETRYIINMHALHNAHLIREALPRQLIQPIPSKTDRVAFHKNLSAQLQVSGDEKRAATQAKAAETRKRKKAAQVTAAMIE</sequence>
<dbReference type="AlphaFoldDB" id="A0AA38KW84"/>
<dbReference type="PANTHER" id="PTHR31912:SF34">
    <property type="entry name" value="NOTOCHORD-RELATED PROTEIN"/>
    <property type="match status" value="1"/>
</dbReference>
<gene>
    <name evidence="2" type="ORF">GGU10DRAFT_391394</name>
</gene>
<feature type="region of interest" description="Disordered" evidence="1">
    <location>
        <begin position="153"/>
        <end position="176"/>
    </location>
</feature>
<protein>
    <recommendedName>
        <fullName evidence="4">Transposase domain-containing protein</fullName>
    </recommendedName>
</protein>
<proteinExistence type="predicted"/>
<dbReference type="PANTHER" id="PTHR31912">
    <property type="entry name" value="IP13529P"/>
    <property type="match status" value="1"/>
</dbReference>
<evidence type="ECO:0000256" key="1">
    <source>
        <dbReference type="SAM" id="MobiDB-lite"/>
    </source>
</evidence>
<name>A0AA38KW84_9AGAR</name>
<evidence type="ECO:0008006" key="4">
    <source>
        <dbReference type="Google" id="ProtNLM"/>
    </source>
</evidence>
<feature type="compositionally biased region" description="Acidic residues" evidence="1">
    <location>
        <begin position="155"/>
        <end position="166"/>
    </location>
</feature>